<dbReference type="EMBL" id="HG689035">
    <property type="protein sequence ID" value="CDI73848.1"/>
    <property type="molecule type" value="Genomic_DNA"/>
</dbReference>
<sequence length="399" mass="42544">MGFAARSLWLVALFLGLLQEGGHEGATWAALGDSSPADSISARGTVSQVSIGTAQEKRRKAGRRSGSYSVSSELDSTTDSSADSSAEVTTPDGSQKKKKKSSSPRKSRGNKPGSEGEGSTARSAEQSKAPSNSVEEASGSSSGGKKKRRKGLGSIFSKKKGSKKMAVVATGEESSDAEAALDAAVGRPGQAENTMQRADAAGGRKRSLRALLKKRGSGKSGTAREGPHPRRGSGRLRVFKQSEGASASRAEGKGKAKKAKQRKAALLLSEPKLTVNSSLDPEDGFPRILPRPPQTGGTTPRNPFAGCMPVQATPGLEAFARGLPSQGVGCRLRMKTEQHQHPLPQEQQKQAHYQELQQDQQQVQQDLHERQVEQQQGEQDQQQEQQQQPQGQQQQEGYD</sequence>
<keyword evidence="2" id="KW-0732">Signal</keyword>
<feature type="compositionally biased region" description="Polar residues" evidence="1">
    <location>
        <begin position="120"/>
        <end position="135"/>
    </location>
</feature>
<evidence type="ECO:0000256" key="2">
    <source>
        <dbReference type="SAM" id="SignalP"/>
    </source>
</evidence>
<feature type="chain" id="PRO_5004670690" evidence="2">
    <location>
        <begin position="26"/>
        <end position="399"/>
    </location>
</feature>
<feature type="compositionally biased region" description="Polar residues" evidence="1">
    <location>
        <begin position="36"/>
        <end position="53"/>
    </location>
</feature>
<dbReference type="AlphaFoldDB" id="U6G3G4"/>
<proteinExistence type="predicted"/>
<name>U6G3G4_9EIME</name>
<evidence type="ECO:0000313" key="3">
    <source>
        <dbReference type="EMBL" id="CDI73848.1"/>
    </source>
</evidence>
<organism evidence="3 4">
    <name type="scientific">Eimeria praecox</name>
    <dbReference type="NCBI Taxonomy" id="51316"/>
    <lineage>
        <taxon>Eukaryota</taxon>
        <taxon>Sar</taxon>
        <taxon>Alveolata</taxon>
        <taxon>Apicomplexa</taxon>
        <taxon>Conoidasida</taxon>
        <taxon>Coccidia</taxon>
        <taxon>Eucoccidiorida</taxon>
        <taxon>Eimeriorina</taxon>
        <taxon>Eimeriidae</taxon>
        <taxon>Eimeria</taxon>
    </lineage>
</organism>
<feature type="compositionally biased region" description="Basic residues" evidence="1">
    <location>
        <begin position="144"/>
        <end position="163"/>
    </location>
</feature>
<accession>U6G3G4</accession>
<keyword evidence="4" id="KW-1185">Reference proteome</keyword>
<feature type="compositionally biased region" description="Basic residues" evidence="1">
    <location>
        <begin position="229"/>
        <end position="238"/>
    </location>
</feature>
<feature type="compositionally biased region" description="Low complexity" evidence="1">
    <location>
        <begin position="373"/>
        <end position="399"/>
    </location>
</feature>
<feature type="compositionally biased region" description="Basic residues" evidence="1">
    <location>
        <begin position="96"/>
        <end position="109"/>
    </location>
</feature>
<feature type="compositionally biased region" description="Low complexity" evidence="1">
    <location>
        <begin position="294"/>
        <end position="303"/>
    </location>
</feature>
<evidence type="ECO:0000256" key="1">
    <source>
        <dbReference type="SAM" id="MobiDB-lite"/>
    </source>
</evidence>
<feature type="region of interest" description="Disordered" evidence="1">
    <location>
        <begin position="29"/>
        <end position="309"/>
    </location>
</feature>
<dbReference type="Proteomes" id="UP000018201">
    <property type="component" value="Unassembled WGS sequence"/>
</dbReference>
<feature type="region of interest" description="Disordered" evidence="1">
    <location>
        <begin position="330"/>
        <end position="399"/>
    </location>
</feature>
<dbReference type="VEuPathDB" id="ToxoDB:EPH_0000710"/>
<feature type="compositionally biased region" description="Basic residues" evidence="1">
    <location>
        <begin position="203"/>
        <end position="217"/>
    </location>
</feature>
<reference evidence="3" key="1">
    <citation type="submission" date="2013-10" db="EMBL/GenBank/DDBJ databases">
        <title>Genomic analysis of the causative agents of coccidiosis in chickens.</title>
        <authorList>
            <person name="Reid A.J."/>
            <person name="Blake D."/>
            <person name="Billington K."/>
            <person name="Browne H."/>
            <person name="Dunn M."/>
            <person name="Hung S."/>
            <person name="Kawahara F."/>
            <person name="Miranda-Saavedra D."/>
            <person name="Mourier T."/>
            <person name="Nagra H."/>
            <person name="Otto T.D."/>
            <person name="Rawlings N."/>
            <person name="Sanchez A."/>
            <person name="Sanders M."/>
            <person name="Subramaniam C."/>
            <person name="Tay Y."/>
            <person name="Dear P."/>
            <person name="Doerig C."/>
            <person name="Gruber A."/>
            <person name="Parkinson J."/>
            <person name="Shirley M."/>
            <person name="Wan K.L."/>
            <person name="Berriman M."/>
            <person name="Tomley F."/>
            <person name="Pain A."/>
        </authorList>
    </citation>
    <scope>NUCLEOTIDE SEQUENCE [LARGE SCALE GENOMIC DNA]</scope>
    <source>
        <strain evidence="3">Houghton</strain>
    </source>
</reference>
<gene>
    <name evidence="3" type="ORF">EPH_0000710</name>
</gene>
<dbReference type="OrthoDB" id="348962at2759"/>
<feature type="signal peptide" evidence="2">
    <location>
        <begin position="1"/>
        <end position="25"/>
    </location>
</feature>
<protein>
    <submittedName>
        <fullName evidence="3">Uncharacterized protein</fullName>
    </submittedName>
</protein>
<reference evidence="3" key="2">
    <citation type="submission" date="2013-10" db="EMBL/GenBank/DDBJ databases">
        <authorList>
            <person name="Aslett M."/>
        </authorList>
    </citation>
    <scope>NUCLEOTIDE SEQUENCE [LARGE SCALE GENOMIC DNA]</scope>
    <source>
        <strain evidence="3">Houghton</strain>
    </source>
</reference>
<feature type="compositionally biased region" description="Low complexity" evidence="1">
    <location>
        <begin position="69"/>
        <end position="90"/>
    </location>
</feature>
<evidence type="ECO:0000313" key="4">
    <source>
        <dbReference type="Proteomes" id="UP000018201"/>
    </source>
</evidence>
<feature type="compositionally biased region" description="Low complexity" evidence="1">
    <location>
        <begin position="341"/>
        <end position="365"/>
    </location>
</feature>